<name>A0A383DCN5_9ZZZZ</name>
<proteinExistence type="predicted"/>
<protein>
    <submittedName>
        <fullName evidence="1">Uncharacterized protein</fullName>
    </submittedName>
</protein>
<feature type="non-terminal residue" evidence="1">
    <location>
        <position position="30"/>
    </location>
</feature>
<dbReference type="EMBL" id="UINC01216200">
    <property type="protein sequence ID" value="SVE42237.1"/>
    <property type="molecule type" value="Genomic_DNA"/>
</dbReference>
<gene>
    <name evidence="1" type="ORF">METZ01_LOCUS495091</name>
</gene>
<dbReference type="AlphaFoldDB" id="A0A383DCN5"/>
<reference evidence="1" key="1">
    <citation type="submission" date="2018-05" db="EMBL/GenBank/DDBJ databases">
        <authorList>
            <person name="Lanie J.A."/>
            <person name="Ng W.-L."/>
            <person name="Kazmierczak K.M."/>
            <person name="Andrzejewski T.M."/>
            <person name="Davidsen T.M."/>
            <person name="Wayne K.J."/>
            <person name="Tettelin H."/>
            <person name="Glass J.I."/>
            <person name="Rusch D."/>
            <person name="Podicherti R."/>
            <person name="Tsui H.-C.T."/>
            <person name="Winkler M.E."/>
        </authorList>
    </citation>
    <scope>NUCLEOTIDE SEQUENCE</scope>
</reference>
<accession>A0A383DCN5</accession>
<evidence type="ECO:0000313" key="1">
    <source>
        <dbReference type="EMBL" id="SVE42237.1"/>
    </source>
</evidence>
<sequence length="30" mass="3533">MVTTGHRSRSRDAWRTAGRSLHRFLLIFFG</sequence>
<organism evidence="1">
    <name type="scientific">marine metagenome</name>
    <dbReference type="NCBI Taxonomy" id="408172"/>
    <lineage>
        <taxon>unclassified sequences</taxon>
        <taxon>metagenomes</taxon>
        <taxon>ecological metagenomes</taxon>
    </lineage>
</organism>